<evidence type="ECO:0000313" key="2">
    <source>
        <dbReference type="Proteomes" id="UP000053447"/>
    </source>
</evidence>
<keyword evidence="2" id="KW-1185">Reference proteome</keyword>
<accession>A0A0W4ZJP6</accession>
<protein>
    <recommendedName>
        <fullName evidence="3">RRM domain-containing protein</fullName>
    </recommendedName>
</protein>
<reference evidence="2" key="1">
    <citation type="journal article" date="2016" name="Nat. Commun.">
        <title>Genome analysis of three Pneumocystis species reveals adaptation mechanisms to life exclusively in mammalian hosts.</title>
        <authorList>
            <person name="Ma L."/>
            <person name="Chen Z."/>
            <person name="Huang D.W."/>
            <person name="Kutty G."/>
            <person name="Ishihara M."/>
            <person name="Wang H."/>
            <person name="Abouelleil A."/>
            <person name="Bishop L."/>
            <person name="Davey E."/>
            <person name="Deng R."/>
            <person name="Deng X."/>
            <person name="Fan L."/>
            <person name="Fantoni G."/>
            <person name="Fitzgerald M."/>
            <person name="Gogineni E."/>
            <person name="Goldberg J.M."/>
            <person name="Handley G."/>
            <person name="Hu X."/>
            <person name="Huber C."/>
            <person name="Jiao X."/>
            <person name="Jones K."/>
            <person name="Levin J.Z."/>
            <person name="Liu Y."/>
            <person name="Macdonald P."/>
            <person name="Melnikov A."/>
            <person name="Raley C."/>
            <person name="Sassi M."/>
            <person name="Sherman B.T."/>
            <person name="Song X."/>
            <person name="Sykes S."/>
            <person name="Tran B."/>
            <person name="Walsh L."/>
            <person name="Xia Y."/>
            <person name="Yang J."/>
            <person name="Young S."/>
            <person name="Zeng Q."/>
            <person name="Zheng X."/>
            <person name="Stephens R."/>
            <person name="Nusbaum C."/>
            <person name="Birren B.W."/>
            <person name="Azadi P."/>
            <person name="Lempicki R.A."/>
            <person name="Cuomo C.A."/>
            <person name="Kovacs J.A."/>
        </authorList>
    </citation>
    <scope>NUCLEOTIDE SEQUENCE [LARGE SCALE GENOMIC DNA]</scope>
    <source>
        <strain evidence="2">RU7</strain>
    </source>
</reference>
<sequence length="414" mass="48357">MDEIKTKRIFIGNLSPNVCEDDLDVLLLPFGKKTASLEIIRKLQGAINCFAYASMEMTELSWLQCKNVLNQSIFMSHQLQIEEAKPSYQILNAIEKQKNELSFILHTKSRKKQTKNVLCGYLIKNKDLTINKLLKNSEKNISRSNKRKILFNLKNKINLKKLSGKASKKNILELTYMFDDTLGQWINGTCNQLKFDENNLKTKNIYLLKEIEANIFDISKENDKQSKQNKEKDLLILDKISNATLKKSSNSEIKLNLLNETNLKDVFASKVKKSVINVKDLKSIFGSKKNSDPHDIKENSFCFFKNNDSDLENKESIFYSKNTNINTNNIHKSSMQCFMNSDSTEFSLFFPHFDNPELHSMSIFSKVPSMFFQEIDNEKIKKNWMNTRLEFTKNWKRKWKDAQKKKRKLTYKNN</sequence>
<dbReference type="Proteomes" id="UP000053447">
    <property type="component" value="Unassembled WGS sequence"/>
</dbReference>
<dbReference type="InterPro" id="IPR035979">
    <property type="entry name" value="RBD_domain_sf"/>
</dbReference>
<dbReference type="STRING" id="1408657.A0A0W4ZJP6"/>
<dbReference type="VEuPathDB" id="FungiDB:T551_02442"/>
<dbReference type="EMBL" id="LFWA01000011">
    <property type="protein sequence ID" value="KTW28592.1"/>
    <property type="molecule type" value="Genomic_DNA"/>
</dbReference>
<evidence type="ECO:0008006" key="3">
    <source>
        <dbReference type="Google" id="ProtNLM"/>
    </source>
</evidence>
<evidence type="ECO:0000313" key="1">
    <source>
        <dbReference type="EMBL" id="KTW28592.1"/>
    </source>
</evidence>
<dbReference type="AlphaFoldDB" id="A0A0W4ZJP6"/>
<gene>
    <name evidence="1" type="ORF">T551_02442</name>
</gene>
<dbReference type="GeneID" id="28940960"/>
<dbReference type="OrthoDB" id="21643at2759"/>
<dbReference type="GO" id="GO:0003676">
    <property type="term" value="F:nucleic acid binding"/>
    <property type="evidence" value="ECO:0007669"/>
    <property type="project" value="InterPro"/>
</dbReference>
<organism evidence="1 2">
    <name type="scientific">Pneumocystis jirovecii (strain RU7)</name>
    <name type="common">Human pneumocystis pneumonia agent</name>
    <dbReference type="NCBI Taxonomy" id="1408657"/>
    <lineage>
        <taxon>Eukaryota</taxon>
        <taxon>Fungi</taxon>
        <taxon>Dikarya</taxon>
        <taxon>Ascomycota</taxon>
        <taxon>Taphrinomycotina</taxon>
        <taxon>Pneumocystomycetes</taxon>
        <taxon>Pneumocystaceae</taxon>
        <taxon>Pneumocystis</taxon>
    </lineage>
</organism>
<dbReference type="RefSeq" id="XP_018228927.1">
    <property type="nucleotide sequence ID" value="XM_018374705.1"/>
</dbReference>
<dbReference type="Gene3D" id="3.30.70.330">
    <property type="match status" value="1"/>
</dbReference>
<dbReference type="SUPFAM" id="SSF54928">
    <property type="entry name" value="RNA-binding domain, RBD"/>
    <property type="match status" value="1"/>
</dbReference>
<dbReference type="InterPro" id="IPR012677">
    <property type="entry name" value="Nucleotide-bd_a/b_plait_sf"/>
</dbReference>
<comment type="caution">
    <text evidence="1">The sequence shown here is derived from an EMBL/GenBank/DDBJ whole genome shotgun (WGS) entry which is preliminary data.</text>
</comment>
<name>A0A0W4ZJP6_PNEJ7</name>
<proteinExistence type="predicted"/>